<dbReference type="Pfam" id="PF13837">
    <property type="entry name" value="Myb_DNA-bind_4"/>
    <property type="match status" value="1"/>
</dbReference>
<evidence type="ECO:0000259" key="2">
    <source>
        <dbReference type="Pfam" id="PF13837"/>
    </source>
</evidence>
<reference evidence="3" key="2">
    <citation type="journal article" date="2015" name="Gigascience">
        <title>Reconstructing a comprehensive transcriptome assembly of a white-pupal translocated strain of the pest fruit fly Bactrocera cucurbitae.</title>
        <authorList>
            <person name="Sim S.B."/>
            <person name="Calla B."/>
            <person name="Hall B."/>
            <person name="DeRego T."/>
            <person name="Geib S.M."/>
        </authorList>
    </citation>
    <scope>NUCLEOTIDE SEQUENCE</scope>
</reference>
<feature type="compositionally biased region" description="Pro residues" evidence="1">
    <location>
        <begin position="138"/>
        <end position="154"/>
    </location>
</feature>
<name>A0A0A1WIJ8_ZEUCU</name>
<feature type="region of interest" description="Disordered" evidence="1">
    <location>
        <begin position="135"/>
        <end position="173"/>
    </location>
</feature>
<dbReference type="GO" id="GO:0045893">
    <property type="term" value="P:positive regulation of DNA-templated transcription"/>
    <property type="evidence" value="ECO:0007669"/>
    <property type="project" value="TreeGrafter"/>
</dbReference>
<dbReference type="InterPro" id="IPR044822">
    <property type="entry name" value="Myb_DNA-bind_4"/>
</dbReference>
<dbReference type="GO" id="GO:0016604">
    <property type="term" value="C:nuclear body"/>
    <property type="evidence" value="ECO:0007669"/>
    <property type="project" value="TreeGrafter"/>
</dbReference>
<organism evidence="3">
    <name type="scientific">Zeugodacus cucurbitae</name>
    <name type="common">Melon fruit fly</name>
    <name type="synonym">Bactrocera cucurbitae</name>
    <dbReference type="NCBI Taxonomy" id="28588"/>
    <lineage>
        <taxon>Eukaryota</taxon>
        <taxon>Metazoa</taxon>
        <taxon>Ecdysozoa</taxon>
        <taxon>Arthropoda</taxon>
        <taxon>Hexapoda</taxon>
        <taxon>Insecta</taxon>
        <taxon>Pterygota</taxon>
        <taxon>Neoptera</taxon>
        <taxon>Endopterygota</taxon>
        <taxon>Diptera</taxon>
        <taxon>Brachycera</taxon>
        <taxon>Muscomorpha</taxon>
        <taxon>Tephritoidea</taxon>
        <taxon>Tephritidae</taxon>
        <taxon>Zeugodacus</taxon>
        <taxon>Zeugodacus</taxon>
    </lineage>
</organism>
<feature type="domain" description="Myb/SANT-like DNA-binding" evidence="2">
    <location>
        <begin position="11"/>
        <end position="99"/>
    </location>
</feature>
<dbReference type="InterPro" id="IPR026095">
    <property type="entry name" value="Myb/SANT-like_DNA-bd_dom_prot"/>
</dbReference>
<proteinExistence type="predicted"/>
<dbReference type="PANTHER" id="PTHR22666:SF3">
    <property type="entry name" value="MYB_SANT-LIKE DNA-BINDING DOMAIN-CONTAINING PROTEIN 1"/>
    <property type="match status" value="1"/>
</dbReference>
<dbReference type="PANTHER" id="PTHR22666">
    <property type="entry name" value="MYB_SANT-LIKE DNA-BINDING DOMAIN-CONTAINING PROTEIN 1"/>
    <property type="match status" value="1"/>
</dbReference>
<dbReference type="EMBL" id="GBXI01015987">
    <property type="protein sequence ID" value="JAC98304.1"/>
    <property type="molecule type" value="Transcribed_RNA"/>
</dbReference>
<sequence length="231" mass="26187">MENATKIIRKRKSWADDGEVAILDVWAERVSDLRGARKNGHVYKEMSAELNKLGYNYNARDIQVKLAIFTQRYRKEKMAMGPPGGSPSTWPFYGTVHQIIGGFKINVFNQLAFESIDESDNISAVGMPLAPIELSSPSPLPTPSPLPSSSPSPSPNISVPAKKEKRSDSNKKVIEKFEQLSEEITKYMNKSEENEHDWMRIEKEKANYLREIAKDNKEQKNGILKFLNTEN</sequence>
<evidence type="ECO:0000313" key="3">
    <source>
        <dbReference type="EMBL" id="JAC98304.1"/>
    </source>
</evidence>
<protein>
    <submittedName>
        <fullName evidence="3">Uncharacterized protein MSANTD1</fullName>
    </submittedName>
</protein>
<reference evidence="3" key="1">
    <citation type="submission" date="2014-11" db="EMBL/GenBank/DDBJ databases">
        <authorList>
            <person name="Geib S."/>
        </authorList>
    </citation>
    <scope>NUCLEOTIDE SEQUENCE</scope>
</reference>
<dbReference type="AlphaFoldDB" id="A0A0A1WIJ8"/>
<evidence type="ECO:0000256" key="1">
    <source>
        <dbReference type="SAM" id="MobiDB-lite"/>
    </source>
</evidence>
<feature type="compositionally biased region" description="Basic and acidic residues" evidence="1">
    <location>
        <begin position="161"/>
        <end position="173"/>
    </location>
</feature>
<dbReference type="Gene3D" id="1.10.10.60">
    <property type="entry name" value="Homeodomain-like"/>
    <property type="match status" value="1"/>
</dbReference>
<gene>
    <name evidence="3" type="primary">Msantd1_0</name>
    <name evidence="3" type="ORF">g.53187</name>
</gene>
<accession>A0A0A1WIJ8</accession>